<dbReference type="Proteomes" id="UP000585474">
    <property type="component" value="Unassembled WGS sequence"/>
</dbReference>
<protein>
    <recommendedName>
        <fullName evidence="2">Nucleoplasmin-like domain-containing protein</fullName>
    </recommendedName>
</protein>
<dbReference type="Pfam" id="PF17800">
    <property type="entry name" value="NPL"/>
    <property type="match status" value="1"/>
</dbReference>
<reference evidence="3 4" key="1">
    <citation type="submission" date="2019-07" db="EMBL/GenBank/DDBJ databases">
        <title>De Novo Assembly of kiwifruit Actinidia rufa.</title>
        <authorList>
            <person name="Sugita-Konishi S."/>
            <person name="Sato K."/>
            <person name="Mori E."/>
            <person name="Abe Y."/>
            <person name="Kisaki G."/>
            <person name="Hamano K."/>
            <person name="Suezawa K."/>
            <person name="Otani M."/>
            <person name="Fukuda T."/>
            <person name="Manabe T."/>
            <person name="Gomi K."/>
            <person name="Tabuchi M."/>
            <person name="Akimitsu K."/>
            <person name="Kataoka I."/>
        </authorList>
    </citation>
    <scope>NUCLEOTIDE SEQUENCE [LARGE SCALE GENOMIC DNA]</scope>
    <source>
        <strain evidence="4">cv. Fuchu</strain>
    </source>
</reference>
<evidence type="ECO:0000256" key="1">
    <source>
        <dbReference type="SAM" id="MobiDB-lite"/>
    </source>
</evidence>
<feature type="domain" description="Nucleoplasmin-like" evidence="2">
    <location>
        <begin position="2"/>
        <end position="52"/>
    </location>
</feature>
<feature type="region of interest" description="Disordered" evidence="1">
    <location>
        <begin position="59"/>
        <end position="80"/>
    </location>
</feature>
<keyword evidence="4" id="KW-1185">Reference proteome</keyword>
<evidence type="ECO:0000313" key="4">
    <source>
        <dbReference type="Proteomes" id="UP000585474"/>
    </source>
</evidence>
<organism evidence="3 4">
    <name type="scientific">Actinidia rufa</name>
    <dbReference type="NCBI Taxonomy" id="165716"/>
    <lineage>
        <taxon>Eukaryota</taxon>
        <taxon>Viridiplantae</taxon>
        <taxon>Streptophyta</taxon>
        <taxon>Embryophyta</taxon>
        <taxon>Tracheophyta</taxon>
        <taxon>Spermatophyta</taxon>
        <taxon>Magnoliopsida</taxon>
        <taxon>eudicotyledons</taxon>
        <taxon>Gunneridae</taxon>
        <taxon>Pentapetalae</taxon>
        <taxon>asterids</taxon>
        <taxon>Ericales</taxon>
        <taxon>Actinidiaceae</taxon>
        <taxon>Actinidia</taxon>
    </lineage>
</organism>
<comment type="caution">
    <text evidence="3">The sequence shown here is derived from an EMBL/GenBank/DDBJ whole genome shotgun (WGS) entry which is preliminary data.</text>
</comment>
<gene>
    <name evidence="3" type="ORF">Acr_20g0009420</name>
</gene>
<proteinExistence type="predicted"/>
<dbReference type="Gene3D" id="2.60.120.340">
    <property type="entry name" value="Nucleoplasmin core domain"/>
    <property type="match status" value="1"/>
</dbReference>
<name>A0A7J0GEA9_9ERIC</name>
<accession>A0A7J0GEA9</accession>
<dbReference type="EMBL" id="BJWL01000020">
    <property type="protein sequence ID" value="GFZ09134.1"/>
    <property type="molecule type" value="Genomic_DNA"/>
</dbReference>
<feature type="compositionally biased region" description="Basic and acidic residues" evidence="1">
    <location>
        <begin position="68"/>
        <end position="80"/>
    </location>
</feature>
<dbReference type="InterPro" id="IPR041232">
    <property type="entry name" value="NPL"/>
</dbReference>
<dbReference type="AlphaFoldDB" id="A0A7J0GEA9"/>
<evidence type="ECO:0000313" key="3">
    <source>
        <dbReference type="EMBL" id="GFZ09134.1"/>
    </source>
</evidence>
<evidence type="ECO:0000259" key="2">
    <source>
        <dbReference type="Pfam" id="PF17800"/>
    </source>
</evidence>
<sequence length="171" mass="19226">MVRCSVESKPPVYICALSIKDVYLHQLDLEFEESEDVFFVSGVRGVYLSGYYLNSNANTTITNPTGSDDPHKPRLRGPEDIEEAKNELPSQNSEEKQTCLDSCVLYHRFIGCVTGQSDISPCIVELTDGKDMDFGDFDMNRVVNNVVTEQETKNSDLQKKEIIDEKTETCA</sequence>